<gene>
    <name evidence="2" type="ORF">JM658_16275</name>
</gene>
<dbReference type="InterPro" id="IPR009061">
    <property type="entry name" value="DNA-bd_dom_put_sf"/>
</dbReference>
<reference evidence="2 3" key="1">
    <citation type="submission" date="2021-01" db="EMBL/GenBank/DDBJ databases">
        <title>Genome sequencing of Joostella atrarenae M1-2 (= KCTC 23194).</title>
        <authorList>
            <person name="Zakaria M.R."/>
            <person name="Lam M.Q."/>
            <person name="Chong C.S."/>
        </authorList>
    </citation>
    <scope>NUCLEOTIDE SEQUENCE [LARGE SCALE GENOMIC DNA]</scope>
    <source>
        <strain evidence="2 3">M1-2</strain>
    </source>
</reference>
<sequence>MPANIITTDDLRDFKEELLEEIRQLLKSGTHESKKWLRSTEVLELLQISPGTLQSLRVTGTLPYSKIRGMLYYDMEDIQKLMDANRIDVQL</sequence>
<dbReference type="SUPFAM" id="SSF46955">
    <property type="entry name" value="Putative DNA-binding domain"/>
    <property type="match status" value="1"/>
</dbReference>
<dbReference type="Proteomes" id="UP000829517">
    <property type="component" value="Unassembled WGS sequence"/>
</dbReference>
<evidence type="ECO:0000313" key="2">
    <source>
        <dbReference type="EMBL" id="MCF8716388.1"/>
    </source>
</evidence>
<organism evidence="2 3">
    <name type="scientific">Joostella atrarenae</name>
    <dbReference type="NCBI Taxonomy" id="679257"/>
    <lineage>
        <taxon>Bacteria</taxon>
        <taxon>Pseudomonadati</taxon>
        <taxon>Bacteroidota</taxon>
        <taxon>Flavobacteriia</taxon>
        <taxon>Flavobacteriales</taxon>
        <taxon>Flavobacteriaceae</taxon>
        <taxon>Joostella</taxon>
    </lineage>
</organism>
<dbReference type="Pfam" id="PF12728">
    <property type="entry name" value="HTH_17"/>
    <property type="match status" value="1"/>
</dbReference>
<evidence type="ECO:0000313" key="3">
    <source>
        <dbReference type="Proteomes" id="UP000829517"/>
    </source>
</evidence>
<evidence type="ECO:0000259" key="1">
    <source>
        <dbReference type="Pfam" id="PF12728"/>
    </source>
</evidence>
<comment type="caution">
    <text evidence="2">The sequence shown here is derived from an EMBL/GenBank/DDBJ whole genome shotgun (WGS) entry which is preliminary data.</text>
</comment>
<dbReference type="RefSeq" id="WP_236960794.1">
    <property type="nucleotide sequence ID" value="NZ_JAETXX010000017.1"/>
</dbReference>
<proteinExistence type="predicted"/>
<accession>A0ABS9J7H9</accession>
<protein>
    <submittedName>
        <fullName evidence="2">Helix-turn-helix domain-containing protein</fullName>
    </submittedName>
</protein>
<dbReference type="EMBL" id="JAETXX010000017">
    <property type="protein sequence ID" value="MCF8716388.1"/>
    <property type="molecule type" value="Genomic_DNA"/>
</dbReference>
<feature type="domain" description="Helix-turn-helix" evidence="1">
    <location>
        <begin position="36"/>
        <end position="85"/>
    </location>
</feature>
<dbReference type="PANTHER" id="PTHR34585:SF22">
    <property type="entry name" value="HELIX-TURN-HELIX DOMAIN-CONTAINING PROTEIN"/>
    <property type="match status" value="1"/>
</dbReference>
<dbReference type="InterPro" id="IPR041657">
    <property type="entry name" value="HTH_17"/>
</dbReference>
<name>A0ABS9J7H9_9FLAO</name>
<dbReference type="PANTHER" id="PTHR34585">
    <property type="match status" value="1"/>
</dbReference>
<keyword evidence="3" id="KW-1185">Reference proteome</keyword>